<keyword evidence="4" id="KW-1185">Reference proteome</keyword>
<evidence type="ECO:0000313" key="4">
    <source>
        <dbReference type="Proteomes" id="UP000420562"/>
    </source>
</evidence>
<evidence type="ECO:0000256" key="1">
    <source>
        <dbReference type="ARBA" id="ARBA00022603"/>
    </source>
</evidence>
<dbReference type="CDD" id="cd02440">
    <property type="entry name" value="AdoMet_MTases"/>
    <property type="match status" value="1"/>
</dbReference>
<dbReference type="EMBL" id="VZQZ01000011">
    <property type="protein sequence ID" value="KAB0663850.1"/>
    <property type="molecule type" value="Genomic_DNA"/>
</dbReference>
<evidence type="ECO:0000313" key="3">
    <source>
        <dbReference type="EMBL" id="KAB0663850.1"/>
    </source>
</evidence>
<evidence type="ECO:0000256" key="2">
    <source>
        <dbReference type="ARBA" id="ARBA00022679"/>
    </source>
</evidence>
<organism evidence="3 4">
    <name type="scientific">Oryzomonas japonica</name>
    <dbReference type="NCBI Taxonomy" id="2603858"/>
    <lineage>
        <taxon>Bacteria</taxon>
        <taxon>Pseudomonadati</taxon>
        <taxon>Thermodesulfobacteriota</taxon>
        <taxon>Desulfuromonadia</taxon>
        <taxon>Geobacterales</taxon>
        <taxon>Geobacteraceae</taxon>
        <taxon>Oryzomonas</taxon>
    </lineage>
</organism>
<accession>A0A7J4ZMH8</accession>
<dbReference type="AlphaFoldDB" id="A0A7J4ZMH8"/>
<dbReference type="Gene3D" id="3.40.50.150">
    <property type="entry name" value="Vaccinia Virus protein VP39"/>
    <property type="match status" value="1"/>
</dbReference>
<dbReference type="GO" id="GO:0003676">
    <property type="term" value="F:nucleic acid binding"/>
    <property type="evidence" value="ECO:0007669"/>
    <property type="project" value="InterPro"/>
</dbReference>
<dbReference type="NCBIfam" id="TIGR00095">
    <property type="entry name" value="16S rRNA (guanine(966)-N(2))-methyltransferase RsmD"/>
    <property type="match status" value="1"/>
</dbReference>
<dbReference type="PROSITE" id="PS00092">
    <property type="entry name" value="N6_MTASE"/>
    <property type="match status" value="1"/>
</dbReference>
<keyword evidence="2 3" id="KW-0808">Transferase</keyword>
<protein>
    <submittedName>
        <fullName evidence="3">16S rRNA (Guanine(966)-N(2))-methyltransferase RsmD</fullName>
        <ecNumber evidence="3">2.1.1.171</ecNumber>
    </submittedName>
</protein>
<sequence length="187" mass="20249">MRVIAGSVRGMKLAAPRGMQTRPTADRVREALFSIVTSRRDLEDAQVLDICAGTGSLGVEALSRGAAFCCFVEHDRNVQAVLEKNLEATGLTARSQVLTLDCLKALRLLASQGRRFDVAFFDPPYASALYNTVPEAVGGLSLLADDGVLIVECAARNPLPERVGTLIKCDRRVYGDTALEFFMLEDA</sequence>
<dbReference type="InterPro" id="IPR029063">
    <property type="entry name" value="SAM-dependent_MTases_sf"/>
</dbReference>
<dbReference type="SUPFAM" id="SSF53335">
    <property type="entry name" value="S-adenosyl-L-methionine-dependent methyltransferases"/>
    <property type="match status" value="1"/>
</dbReference>
<gene>
    <name evidence="3" type="primary">rsmD</name>
    <name evidence="3" type="ORF">F6V25_15595</name>
</gene>
<dbReference type="PIRSF" id="PIRSF004553">
    <property type="entry name" value="CHP00095"/>
    <property type="match status" value="1"/>
</dbReference>
<name>A0A7J4ZMH8_9BACT</name>
<keyword evidence="1 3" id="KW-0489">Methyltransferase</keyword>
<dbReference type="Proteomes" id="UP000420562">
    <property type="component" value="Unassembled WGS sequence"/>
</dbReference>
<dbReference type="EC" id="2.1.1.171" evidence="3"/>
<dbReference type="GO" id="GO:0052913">
    <property type="term" value="F:16S rRNA (guanine(966)-N(2))-methyltransferase activity"/>
    <property type="evidence" value="ECO:0007669"/>
    <property type="project" value="UniProtKB-EC"/>
</dbReference>
<dbReference type="PANTHER" id="PTHR43542">
    <property type="entry name" value="METHYLTRANSFERASE"/>
    <property type="match status" value="1"/>
</dbReference>
<comment type="caution">
    <text evidence="3">The sequence shown here is derived from an EMBL/GenBank/DDBJ whole genome shotgun (WGS) entry which is preliminary data.</text>
</comment>
<dbReference type="PANTHER" id="PTHR43542:SF1">
    <property type="entry name" value="METHYLTRANSFERASE"/>
    <property type="match status" value="1"/>
</dbReference>
<proteinExistence type="predicted"/>
<dbReference type="InterPro" id="IPR004398">
    <property type="entry name" value="RNA_MeTrfase_RsmD"/>
</dbReference>
<reference evidence="3 4" key="1">
    <citation type="submission" date="2019-09" db="EMBL/GenBank/DDBJ databases">
        <title>Geobacter sp. Red96, a novel strain isolated from paddy soil.</title>
        <authorList>
            <person name="Xu Z."/>
            <person name="Masuda Y."/>
            <person name="Itoh H."/>
            <person name="Senoo K."/>
        </authorList>
    </citation>
    <scope>NUCLEOTIDE SEQUENCE [LARGE SCALE GENOMIC DNA]</scope>
    <source>
        <strain evidence="3 4">Red96</strain>
    </source>
</reference>
<dbReference type="InterPro" id="IPR002052">
    <property type="entry name" value="DNA_methylase_N6_adenine_CS"/>
</dbReference>
<dbReference type="Pfam" id="PF03602">
    <property type="entry name" value="Cons_hypoth95"/>
    <property type="match status" value="1"/>
</dbReference>
<dbReference type="RefSeq" id="WP_151129540.1">
    <property type="nucleotide sequence ID" value="NZ_VZQZ01000011.1"/>
</dbReference>